<proteinExistence type="inferred from homology"/>
<dbReference type="OrthoDB" id="9774191at2"/>
<evidence type="ECO:0000313" key="5">
    <source>
        <dbReference type="EMBL" id="OBZ97531.1"/>
    </source>
</evidence>
<feature type="domain" description="GFO/IDH/MocA-like oxidoreductase" evidence="4">
    <location>
        <begin position="139"/>
        <end position="245"/>
    </location>
</feature>
<gene>
    <name evidence="5" type="ORF">ADU59_00495</name>
</gene>
<dbReference type="InterPro" id="IPR036291">
    <property type="entry name" value="NAD(P)-bd_dom_sf"/>
</dbReference>
<dbReference type="RefSeq" id="WP_068950668.1">
    <property type="nucleotide sequence ID" value="NZ_CM004502.1"/>
</dbReference>
<evidence type="ECO:0000259" key="4">
    <source>
        <dbReference type="Pfam" id="PF22725"/>
    </source>
</evidence>
<reference evidence="5 6" key="1">
    <citation type="journal article" date="2016" name="Syst. Appl. Microbiol.">
        <title>Pararhizobium polonicum sp. nov. isolated from tumors on stone fruit rootstocks.</title>
        <authorList>
            <person name="Pulawska J."/>
            <person name="Kuzmanovic N."/>
            <person name="Willems A."/>
            <person name="Pothier J.F."/>
        </authorList>
    </citation>
    <scope>NUCLEOTIDE SEQUENCE [LARGE SCALE GENOMIC DNA]</scope>
    <source>
        <strain evidence="5 6">F5.1</strain>
        <plasmid evidence="5">pF5.1a</plasmid>
    </source>
</reference>
<dbReference type="Pfam" id="PF22725">
    <property type="entry name" value="GFO_IDH_MocA_C3"/>
    <property type="match status" value="1"/>
</dbReference>
<protein>
    <submittedName>
        <fullName evidence="5">Uncharacterized protein</fullName>
    </submittedName>
</protein>
<dbReference type="GO" id="GO:0000166">
    <property type="term" value="F:nucleotide binding"/>
    <property type="evidence" value="ECO:0007669"/>
    <property type="project" value="InterPro"/>
</dbReference>
<geneLocation type="plasmid" evidence="6">
    <name>pf5.1a</name>
</geneLocation>
<dbReference type="PATRIC" id="fig|1612624.7.peg.104"/>
<dbReference type="InterPro" id="IPR050984">
    <property type="entry name" value="Gfo/Idh/MocA_domain"/>
</dbReference>
<dbReference type="AlphaFoldDB" id="A0A1C7P8K6"/>
<dbReference type="SUPFAM" id="SSF51735">
    <property type="entry name" value="NAD(P)-binding Rossmann-fold domains"/>
    <property type="match status" value="1"/>
</dbReference>
<evidence type="ECO:0000313" key="6">
    <source>
        <dbReference type="Proteomes" id="UP000093111"/>
    </source>
</evidence>
<keyword evidence="2" id="KW-0560">Oxidoreductase</keyword>
<dbReference type="Pfam" id="PF01408">
    <property type="entry name" value="GFO_IDH_MocA"/>
    <property type="match status" value="1"/>
</dbReference>
<dbReference type="Gene3D" id="3.40.50.720">
    <property type="entry name" value="NAD(P)-binding Rossmann-like Domain"/>
    <property type="match status" value="1"/>
</dbReference>
<sequence length="321" mass="34837">MHKIGILGAAGIAPNAIIAPVRRRSDVTVKAVASRREGADVAYAAQHGIPTHYATYEAMLDDPEIDIVYNALPPVAHAEWTIKALQAGKHVLCEKPVAMNAGEATAMVNEAKRRGRVFSEAFHDRYHPVFLHLLSLKPQLGVIRALKAEFSVNIPYDPKNIRYDPSVGGGALMDLGCYPLHWLRCFMGEEPEIVSASARLCALGSDTRIEAQLRFNAVPATMIADIQDPPSRSSFRIEGELGVIELDNPCLPHRGHSLRVSISGQYREYTIAGGTTYDYQLAAFLEAIDTGAPLPTGGQDSIGNMIALDRIYEIAGVARPG</sequence>
<comment type="caution">
    <text evidence="5">The sequence shown here is derived from an EMBL/GenBank/DDBJ whole genome shotgun (WGS) entry which is preliminary data.</text>
</comment>
<evidence type="ECO:0000256" key="2">
    <source>
        <dbReference type="ARBA" id="ARBA00023002"/>
    </source>
</evidence>
<dbReference type="SUPFAM" id="SSF55347">
    <property type="entry name" value="Glyceraldehyde-3-phosphate dehydrogenase-like, C-terminal domain"/>
    <property type="match status" value="1"/>
</dbReference>
<dbReference type="InterPro" id="IPR055170">
    <property type="entry name" value="GFO_IDH_MocA-like_dom"/>
</dbReference>
<keyword evidence="5" id="KW-0614">Plasmid</keyword>
<name>A0A1C7P8K6_9HYPH</name>
<dbReference type="Proteomes" id="UP000093111">
    <property type="component" value="Plasmid pF5.1a"/>
</dbReference>
<accession>A0A1C7P8K6</accession>
<keyword evidence="6" id="KW-1185">Reference proteome</keyword>
<dbReference type="Gene3D" id="3.30.360.10">
    <property type="entry name" value="Dihydrodipicolinate Reductase, domain 2"/>
    <property type="match status" value="1"/>
</dbReference>
<dbReference type="InterPro" id="IPR000683">
    <property type="entry name" value="Gfo/Idh/MocA-like_OxRdtase_N"/>
</dbReference>
<comment type="similarity">
    <text evidence="1">Belongs to the Gfo/Idh/MocA family.</text>
</comment>
<dbReference type="EMBL" id="LGLV01000001">
    <property type="protein sequence ID" value="OBZ97531.1"/>
    <property type="molecule type" value="Genomic_DNA"/>
</dbReference>
<feature type="domain" description="Gfo/Idh/MocA-like oxidoreductase N-terminal" evidence="3">
    <location>
        <begin position="3"/>
        <end position="121"/>
    </location>
</feature>
<dbReference type="GO" id="GO:0016491">
    <property type="term" value="F:oxidoreductase activity"/>
    <property type="evidence" value="ECO:0007669"/>
    <property type="project" value="UniProtKB-KW"/>
</dbReference>
<evidence type="ECO:0000256" key="1">
    <source>
        <dbReference type="ARBA" id="ARBA00010928"/>
    </source>
</evidence>
<organism evidence="5 6">
    <name type="scientific">Pararhizobium polonicum</name>
    <dbReference type="NCBI Taxonomy" id="1612624"/>
    <lineage>
        <taxon>Bacteria</taxon>
        <taxon>Pseudomonadati</taxon>
        <taxon>Pseudomonadota</taxon>
        <taxon>Alphaproteobacteria</taxon>
        <taxon>Hyphomicrobiales</taxon>
        <taxon>Rhizobiaceae</taxon>
        <taxon>Rhizobium/Agrobacterium group</taxon>
        <taxon>Pararhizobium</taxon>
    </lineage>
</organism>
<dbReference type="PANTHER" id="PTHR22604">
    <property type="entry name" value="OXIDOREDUCTASES"/>
    <property type="match status" value="1"/>
</dbReference>
<evidence type="ECO:0000259" key="3">
    <source>
        <dbReference type="Pfam" id="PF01408"/>
    </source>
</evidence>
<dbReference type="PANTHER" id="PTHR22604:SF105">
    <property type="entry name" value="TRANS-1,2-DIHYDROBENZENE-1,2-DIOL DEHYDROGENASE"/>
    <property type="match status" value="1"/>
</dbReference>